<dbReference type="Pfam" id="PF07366">
    <property type="entry name" value="SnoaL"/>
    <property type="match status" value="1"/>
</dbReference>
<gene>
    <name evidence="2" type="ORF">RR42_m3792</name>
</gene>
<feature type="signal peptide" evidence="1">
    <location>
        <begin position="1"/>
        <end position="29"/>
    </location>
</feature>
<keyword evidence="1" id="KW-0732">Signal</keyword>
<dbReference type="InterPro" id="IPR009959">
    <property type="entry name" value="Cyclase_SnoaL-like"/>
</dbReference>
<dbReference type="GO" id="GO:0030638">
    <property type="term" value="P:polyketide metabolic process"/>
    <property type="evidence" value="ECO:0007669"/>
    <property type="project" value="InterPro"/>
</dbReference>
<accession>A0A0C4Y6Z8</accession>
<organism evidence="2 3">
    <name type="scientific">Cupriavidus basilensis</name>
    <dbReference type="NCBI Taxonomy" id="68895"/>
    <lineage>
        <taxon>Bacteria</taxon>
        <taxon>Pseudomonadati</taxon>
        <taxon>Pseudomonadota</taxon>
        <taxon>Betaproteobacteria</taxon>
        <taxon>Burkholderiales</taxon>
        <taxon>Burkholderiaceae</taxon>
        <taxon>Cupriavidus</taxon>
    </lineage>
</organism>
<evidence type="ECO:0000313" key="3">
    <source>
        <dbReference type="Proteomes" id="UP000031843"/>
    </source>
</evidence>
<dbReference type="STRING" id="68895.RR42_m3792"/>
<name>A0A0C4Y6Z8_9BURK</name>
<dbReference type="Gene3D" id="3.10.450.50">
    <property type="match status" value="1"/>
</dbReference>
<protein>
    <submittedName>
        <fullName evidence="2">Phosphonate ABC transporter phosphate-binding periplasmic component</fullName>
    </submittedName>
</protein>
<dbReference type="PANTHER" id="PTHR38436">
    <property type="entry name" value="POLYKETIDE CYCLASE SNOAL-LIKE DOMAIN"/>
    <property type="match status" value="1"/>
</dbReference>
<evidence type="ECO:0000313" key="2">
    <source>
        <dbReference type="EMBL" id="AJG21152.1"/>
    </source>
</evidence>
<dbReference type="Proteomes" id="UP000031843">
    <property type="component" value="Chromosome main"/>
</dbReference>
<keyword evidence="3" id="KW-1185">Reference proteome</keyword>
<reference evidence="2 3" key="1">
    <citation type="journal article" date="2015" name="Genome Announc.">
        <title>Complete Genome Sequence of Cupriavidus basilensis 4G11, Isolated from the Oak Ridge Field Research Center Site.</title>
        <authorList>
            <person name="Ray J."/>
            <person name="Waters R.J."/>
            <person name="Skerker J.M."/>
            <person name="Kuehl J.V."/>
            <person name="Price M.N."/>
            <person name="Huang J."/>
            <person name="Chakraborty R."/>
            <person name="Arkin A.P."/>
            <person name="Deutschbauer A."/>
        </authorList>
    </citation>
    <scope>NUCLEOTIDE SEQUENCE [LARGE SCALE GENOMIC DNA]</scope>
    <source>
        <strain evidence="2">4G11</strain>
    </source>
</reference>
<dbReference type="PANTHER" id="PTHR38436:SF1">
    <property type="entry name" value="ESTER CYCLASE"/>
    <property type="match status" value="1"/>
</dbReference>
<dbReference type="EMBL" id="CP010536">
    <property type="protein sequence ID" value="AJG21152.1"/>
    <property type="molecule type" value="Genomic_DNA"/>
</dbReference>
<dbReference type="KEGG" id="cbw:RR42_m3792"/>
<dbReference type="RefSeq" id="WP_043350092.1">
    <property type="nucleotide sequence ID" value="NZ_CP010536.1"/>
</dbReference>
<dbReference type="AlphaFoldDB" id="A0A0C4Y6Z8"/>
<dbReference type="InterPro" id="IPR032710">
    <property type="entry name" value="NTF2-like_dom_sf"/>
</dbReference>
<dbReference type="OrthoDB" id="8588307at2"/>
<sequence length="182" mass="19597">MNNASLTPVRAFVAALGIALLPLSQSAAAAGDELVHPQHLAQGAEQPSAAPALLAARRYATFWHTGDERYATLALAPDFIDRTLPPGREQGLRGPLQASSGFRAAVPDLSAEMEDVVIAGDRVAVHLRFRGHFTGQFGDSKGQGQQIDFQAFDLYRVANGKIVENWHLEDNLGLLRQMGVSK</sequence>
<dbReference type="SUPFAM" id="SSF54427">
    <property type="entry name" value="NTF2-like"/>
    <property type="match status" value="1"/>
</dbReference>
<proteinExistence type="predicted"/>
<evidence type="ECO:0000256" key="1">
    <source>
        <dbReference type="SAM" id="SignalP"/>
    </source>
</evidence>
<feature type="chain" id="PRO_5002173986" evidence="1">
    <location>
        <begin position="30"/>
        <end position="182"/>
    </location>
</feature>